<evidence type="ECO:0000313" key="3">
    <source>
        <dbReference type="Proteomes" id="UP000240357"/>
    </source>
</evidence>
<organism evidence="2 3">
    <name type="scientific">Adhaeribacter arboris</name>
    <dbReference type="NCBI Taxonomy" id="2072846"/>
    <lineage>
        <taxon>Bacteria</taxon>
        <taxon>Pseudomonadati</taxon>
        <taxon>Bacteroidota</taxon>
        <taxon>Cytophagia</taxon>
        <taxon>Cytophagales</taxon>
        <taxon>Hymenobacteraceae</taxon>
        <taxon>Adhaeribacter</taxon>
    </lineage>
</organism>
<sequence length="211" mass="23624">MKKLFALIFSFLLQGPLFAQTLKTLPRQTQKWPVVISVLKQNISLPFDRMVAITGTRPLNPGFSVGTQYTYRQGRKTQLYQTGQTGLFLNKNNGNGIFLGTDVGYKITLAKTGLYTEYQIGLNYLHCFLPGNSYKLNNLGEYEPAKNGGNGSALVTASISLGFEKENRFIKVSPFIKYQPAVQFFYNPGLPVIPQSYLHVGVKINSHFNNQ</sequence>
<evidence type="ECO:0000256" key="1">
    <source>
        <dbReference type="SAM" id="SignalP"/>
    </source>
</evidence>
<evidence type="ECO:0000313" key="2">
    <source>
        <dbReference type="EMBL" id="PSR51890.1"/>
    </source>
</evidence>
<name>A0A2T2Y8P7_9BACT</name>
<feature type="signal peptide" evidence="1">
    <location>
        <begin position="1"/>
        <end position="19"/>
    </location>
</feature>
<dbReference type="AlphaFoldDB" id="A0A2T2Y8P7"/>
<proteinExistence type="predicted"/>
<comment type="caution">
    <text evidence="2">The sequence shown here is derived from an EMBL/GenBank/DDBJ whole genome shotgun (WGS) entry which is preliminary data.</text>
</comment>
<dbReference type="OrthoDB" id="821990at2"/>
<accession>A0A2T2Y8P7</accession>
<protein>
    <recommendedName>
        <fullName evidence="4">Outer membrane protein beta-barrel domain-containing protein</fullName>
    </recommendedName>
</protein>
<reference evidence="2 3" key="1">
    <citation type="submission" date="2018-03" db="EMBL/GenBank/DDBJ databases">
        <title>Adhaeribacter sp. HMF7605 Genome sequencing and assembly.</title>
        <authorList>
            <person name="Kang H."/>
            <person name="Kang J."/>
            <person name="Cha I."/>
            <person name="Kim H."/>
            <person name="Joh K."/>
        </authorList>
    </citation>
    <scope>NUCLEOTIDE SEQUENCE [LARGE SCALE GENOMIC DNA]</scope>
    <source>
        <strain evidence="2 3">HMF7605</strain>
    </source>
</reference>
<dbReference type="RefSeq" id="WP_106933712.1">
    <property type="nucleotide sequence ID" value="NZ_PYFT01000002.1"/>
</dbReference>
<keyword evidence="1" id="KW-0732">Signal</keyword>
<dbReference type="Proteomes" id="UP000240357">
    <property type="component" value="Unassembled WGS sequence"/>
</dbReference>
<keyword evidence="3" id="KW-1185">Reference proteome</keyword>
<feature type="chain" id="PRO_5015721691" description="Outer membrane protein beta-barrel domain-containing protein" evidence="1">
    <location>
        <begin position="20"/>
        <end position="211"/>
    </location>
</feature>
<evidence type="ECO:0008006" key="4">
    <source>
        <dbReference type="Google" id="ProtNLM"/>
    </source>
</evidence>
<dbReference type="EMBL" id="PYFT01000002">
    <property type="protein sequence ID" value="PSR51890.1"/>
    <property type="molecule type" value="Genomic_DNA"/>
</dbReference>
<gene>
    <name evidence="2" type="ORF">AHMF7605_28685</name>
</gene>